<dbReference type="Gene3D" id="1.10.10.60">
    <property type="entry name" value="Homeodomain-like"/>
    <property type="match status" value="1"/>
</dbReference>
<keyword evidence="1" id="KW-0805">Transcription regulation</keyword>
<organism evidence="7 8">
    <name type="scientific">Mumia flava</name>
    <dbReference type="NCBI Taxonomy" id="1348852"/>
    <lineage>
        <taxon>Bacteria</taxon>
        <taxon>Bacillati</taxon>
        <taxon>Actinomycetota</taxon>
        <taxon>Actinomycetes</taxon>
        <taxon>Propionibacteriales</taxon>
        <taxon>Nocardioidaceae</taxon>
        <taxon>Mumia</taxon>
    </lineage>
</organism>
<dbReference type="PROSITE" id="PS50977">
    <property type="entry name" value="HTH_TETR_2"/>
    <property type="match status" value="1"/>
</dbReference>
<keyword evidence="2 4" id="KW-0238">DNA-binding</keyword>
<evidence type="ECO:0000313" key="8">
    <source>
        <dbReference type="Proteomes" id="UP000230842"/>
    </source>
</evidence>
<dbReference type="PRINTS" id="PR00455">
    <property type="entry name" value="HTHTETR"/>
</dbReference>
<dbReference type="RefSeq" id="WP_211287965.1">
    <property type="nucleotide sequence ID" value="NZ_PGEZ01000001.1"/>
</dbReference>
<dbReference type="SUPFAM" id="SSF46689">
    <property type="entry name" value="Homeodomain-like"/>
    <property type="match status" value="1"/>
</dbReference>
<dbReference type="PANTHER" id="PTHR30055">
    <property type="entry name" value="HTH-TYPE TRANSCRIPTIONAL REGULATOR RUTR"/>
    <property type="match status" value="1"/>
</dbReference>
<dbReference type="PROSITE" id="PS01081">
    <property type="entry name" value="HTH_TETR_1"/>
    <property type="match status" value="1"/>
</dbReference>
<proteinExistence type="predicted"/>
<dbReference type="PANTHER" id="PTHR30055:SF238">
    <property type="entry name" value="MYCOFACTOCIN BIOSYNTHESIS TRANSCRIPTIONAL REGULATOR MFTR-RELATED"/>
    <property type="match status" value="1"/>
</dbReference>
<evidence type="ECO:0000256" key="3">
    <source>
        <dbReference type="ARBA" id="ARBA00023163"/>
    </source>
</evidence>
<gene>
    <name evidence="7" type="ORF">CLV56_0756</name>
</gene>
<feature type="region of interest" description="Disordered" evidence="5">
    <location>
        <begin position="194"/>
        <end position="216"/>
    </location>
</feature>
<comment type="caution">
    <text evidence="7">The sequence shown here is derived from an EMBL/GenBank/DDBJ whole genome shotgun (WGS) entry which is preliminary data.</text>
</comment>
<feature type="DNA-binding region" description="H-T-H motif" evidence="4">
    <location>
        <begin position="41"/>
        <end position="60"/>
    </location>
</feature>
<keyword evidence="3" id="KW-0804">Transcription</keyword>
<evidence type="ECO:0000313" key="7">
    <source>
        <dbReference type="EMBL" id="PJJ56547.1"/>
    </source>
</evidence>
<reference evidence="7 8" key="1">
    <citation type="submission" date="2017-11" db="EMBL/GenBank/DDBJ databases">
        <title>Genomic Encyclopedia of Archaeal and Bacterial Type Strains, Phase II (KMG-II): From Individual Species to Whole Genera.</title>
        <authorList>
            <person name="Goeker M."/>
        </authorList>
    </citation>
    <scope>NUCLEOTIDE SEQUENCE [LARGE SCALE GENOMIC DNA]</scope>
    <source>
        <strain evidence="7 8">DSM 27763</strain>
    </source>
</reference>
<keyword evidence="8" id="KW-1185">Reference proteome</keyword>
<evidence type="ECO:0000256" key="4">
    <source>
        <dbReference type="PROSITE-ProRule" id="PRU00335"/>
    </source>
</evidence>
<dbReference type="InterPro" id="IPR009057">
    <property type="entry name" value="Homeodomain-like_sf"/>
</dbReference>
<dbReference type="InterPro" id="IPR041347">
    <property type="entry name" value="MftR_C"/>
</dbReference>
<dbReference type="Gene3D" id="1.10.357.10">
    <property type="entry name" value="Tetracycline Repressor, domain 2"/>
    <property type="match status" value="1"/>
</dbReference>
<dbReference type="Pfam" id="PF00440">
    <property type="entry name" value="TetR_N"/>
    <property type="match status" value="1"/>
</dbReference>
<dbReference type="InterPro" id="IPR050109">
    <property type="entry name" value="HTH-type_TetR-like_transc_reg"/>
</dbReference>
<evidence type="ECO:0000256" key="5">
    <source>
        <dbReference type="SAM" id="MobiDB-lite"/>
    </source>
</evidence>
<accession>A0A2M9BF19</accession>
<dbReference type="InterPro" id="IPR001647">
    <property type="entry name" value="HTH_TetR"/>
</dbReference>
<sequence length="216" mass="22699">MTRPAGPPGLSLRETKRRAAMARIQESALDLFDEHGYQQVTVEAIAAAAEVAPRTVYRYFGTKEGIILLQPEDDDAIEAIAAAAGTVDLVDAVRAVVPAFTGPEFTDRSGYWARVMHYALTVPELRRATFAFALELADRLAEAAATARGLPADDLATRVRSRAATAALTTGLAAWYSGSAPGTLAETVHAALDALDGSGSGSDETSPPDPSARVSE</sequence>
<name>A0A2M9BF19_9ACTN</name>
<dbReference type="GO" id="GO:0003700">
    <property type="term" value="F:DNA-binding transcription factor activity"/>
    <property type="evidence" value="ECO:0007669"/>
    <property type="project" value="TreeGrafter"/>
</dbReference>
<evidence type="ECO:0000256" key="2">
    <source>
        <dbReference type="ARBA" id="ARBA00023125"/>
    </source>
</evidence>
<dbReference type="EMBL" id="PGEZ01000001">
    <property type="protein sequence ID" value="PJJ56547.1"/>
    <property type="molecule type" value="Genomic_DNA"/>
</dbReference>
<protein>
    <submittedName>
        <fullName evidence="7">AcrR family transcriptional regulator</fullName>
    </submittedName>
</protein>
<dbReference type="Proteomes" id="UP000230842">
    <property type="component" value="Unassembled WGS sequence"/>
</dbReference>
<dbReference type="InterPro" id="IPR023772">
    <property type="entry name" value="DNA-bd_HTH_TetR-type_CS"/>
</dbReference>
<evidence type="ECO:0000259" key="6">
    <source>
        <dbReference type="PROSITE" id="PS50977"/>
    </source>
</evidence>
<feature type="domain" description="HTH tetR-type" evidence="6">
    <location>
        <begin position="18"/>
        <end position="78"/>
    </location>
</feature>
<evidence type="ECO:0000256" key="1">
    <source>
        <dbReference type="ARBA" id="ARBA00023015"/>
    </source>
</evidence>
<dbReference type="Pfam" id="PF17754">
    <property type="entry name" value="TetR_C_14"/>
    <property type="match status" value="1"/>
</dbReference>
<dbReference type="AlphaFoldDB" id="A0A2M9BF19"/>
<dbReference type="GO" id="GO:0000976">
    <property type="term" value="F:transcription cis-regulatory region binding"/>
    <property type="evidence" value="ECO:0007669"/>
    <property type="project" value="TreeGrafter"/>
</dbReference>